<feature type="region of interest" description="Disordered" evidence="1">
    <location>
        <begin position="41"/>
        <end position="95"/>
    </location>
</feature>
<feature type="region of interest" description="Disordered" evidence="1">
    <location>
        <begin position="224"/>
        <end position="254"/>
    </location>
</feature>
<feature type="compositionally biased region" description="Basic and acidic residues" evidence="1">
    <location>
        <begin position="281"/>
        <end position="299"/>
    </location>
</feature>
<feature type="compositionally biased region" description="Basic and acidic residues" evidence="1">
    <location>
        <begin position="232"/>
        <end position="253"/>
    </location>
</feature>
<dbReference type="OrthoDB" id="1933664at2759"/>
<sequence length="325" mass="35823">MVEGSVLSLSPSFQLYSDVPTAKGAGDFNMLGAFEMPENEISFIPEISDENEKKQPKLEDEEEKEHVEEEEQQEEEEEEEEFSFSCTNPDGSPISADDVFVNGQIRPIFPIFNRDLLFSGGYDGDLKSGVDSLSLRSPLRKLFVESASESASESDELEGVPAETYCEWSGAASGGAKAVETSPELCKKSNSTGFSKLWRFRDLVHRSNSDGKDAFVFLNHSSSSTSSAAANDKSRNETAKKNDKKVEQNDKKPPVAVAVAVKEAKAKANAKGKVKTASLSAHEKHYVSNRAKREGDKRKSYLPYRQDLVGFFTNVNGLSRNVHPF</sequence>
<feature type="region of interest" description="Disordered" evidence="1">
    <location>
        <begin position="269"/>
        <end position="299"/>
    </location>
</feature>
<evidence type="ECO:0000313" key="3">
    <source>
        <dbReference type="Proteomes" id="UP000737018"/>
    </source>
</evidence>
<dbReference type="Pfam" id="PF07816">
    <property type="entry name" value="DUF1645"/>
    <property type="match status" value="1"/>
</dbReference>
<gene>
    <name evidence="2" type="ORF">CMV_028626</name>
</gene>
<dbReference type="AlphaFoldDB" id="A0A8J4Q851"/>
<reference evidence="2" key="1">
    <citation type="submission" date="2020-03" db="EMBL/GenBank/DDBJ databases">
        <title>Castanea mollissima Vanexum genome sequencing.</title>
        <authorList>
            <person name="Staton M."/>
        </authorList>
    </citation>
    <scope>NUCLEOTIDE SEQUENCE</scope>
    <source>
        <tissue evidence="2">Leaf</tissue>
    </source>
</reference>
<dbReference type="EMBL" id="JRKL02012518">
    <property type="protein sequence ID" value="KAF3944960.1"/>
    <property type="molecule type" value="Genomic_DNA"/>
</dbReference>
<evidence type="ECO:0000256" key="1">
    <source>
        <dbReference type="SAM" id="MobiDB-lite"/>
    </source>
</evidence>
<organism evidence="2 3">
    <name type="scientific">Castanea mollissima</name>
    <name type="common">Chinese chestnut</name>
    <dbReference type="NCBI Taxonomy" id="60419"/>
    <lineage>
        <taxon>Eukaryota</taxon>
        <taxon>Viridiplantae</taxon>
        <taxon>Streptophyta</taxon>
        <taxon>Embryophyta</taxon>
        <taxon>Tracheophyta</taxon>
        <taxon>Spermatophyta</taxon>
        <taxon>Magnoliopsida</taxon>
        <taxon>eudicotyledons</taxon>
        <taxon>Gunneridae</taxon>
        <taxon>Pentapetalae</taxon>
        <taxon>rosids</taxon>
        <taxon>fabids</taxon>
        <taxon>Fagales</taxon>
        <taxon>Fagaceae</taxon>
        <taxon>Castanea</taxon>
    </lineage>
</organism>
<proteinExistence type="predicted"/>
<name>A0A8J4Q851_9ROSI</name>
<dbReference type="PANTHER" id="PTHR33095">
    <property type="entry name" value="OS07G0619500 PROTEIN"/>
    <property type="match status" value="1"/>
</dbReference>
<evidence type="ECO:0000313" key="2">
    <source>
        <dbReference type="EMBL" id="KAF3944960.1"/>
    </source>
</evidence>
<accession>A0A8J4Q851</accession>
<protein>
    <submittedName>
        <fullName evidence="2">Uncharacterized protein</fullName>
    </submittedName>
</protein>
<dbReference type="Proteomes" id="UP000737018">
    <property type="component" value="Unassembled WGS sequence"/>
</dbReference>
<keyword evidence="3" id="KW-1185">Reference proteome</keyword>
<feature type="compositionally biased region" description="Acidic residues" evidence="1">
    <location>
        <begin position="59"/>
        <end position="82"/>
    </location>
</feature>
<dbReference type="InterPro" id="IPR012442">
    <property type="entry name" value="DUF1645_plant"/>
</dbReference>
<dbReference type="PANTHER" id="PTHR33095:SF114">
    <property type="entry name" value="DUF1645 FAMILY PROTEIN"/>
    <property type="match status" value="1"/>
</dbReference>
<comment type="caution">
    <text evidence="2">The sequence shown here is derived from an EMBL/GenBank/DDBJ whole genome shotgun (WGS) entry which is preliminary data.</text>
</comment>